<evidence type="ECO:0000256" key="1">
    <source>
        <dbReference type="ARBA" id="ARBA00022448"/>
    </source>
</evidence>
<dbReference type="SMART" id="SM00382">
    <property type="entry name" value="AAA"/>
    <property type="match status" value="1"/>
</dbReference>
<dbReference type="PANTHER" id="PTHR42788">
    <property type="entry name" value="TAURINE IMPORT ATP-BINDING PROTEIN-RELATED"/>
    <property type="match status" value="1"/>
</dbReference>
<dbReference type="PROSITE" id="PS00211">
    <property type="entry name" value="ABC_TRANSPORTER_1"/>
    <property type="match status" value="1"/>
</dbReference>
<accession>E5Y504</accession>
<evidence type="ECO:0000256" key="2">
    <source>
        <dbReference type="ARBA" id="ARBA00022741"/>
    </source>
</evidence>
<dbReference type="GO" id="GO:0005524">
    <property type="term" value="F:ATP binding"/>
    <property type="evidence" value="ECO:0007669"/>
    <property type="project" value="UniProtKB-KW"/>
</dbReference>
<dbReference type="OrthoDB" id="9809450at2"/>
<keyword evidence="2" id="KW-0547">Nucleotide-binding</keyword>
<gene>
    <name evidence="5" type="ORF">HMPREF0179_01267</name>
</gene>
<proteinExistence type="predicted"/>
<dbReference type="HOGENOM" id="CLU_000604_1_22_7"/>
<sequence>MSRASDAGIAVRDLSKGYGEGPVLDGLSFDLPSGETLSVIGPSGCGKSTLLYLLAGLDKPDRGTVSTGEVSRRDKGRISFILQDYGLFPWKTVQENLSLPLELQGVAPSTRRKAVADMLDELGLGGLGMRYPAQLSGGQRQRVAIGRALITDPDILLMDEPFSSLDALTREHLQTTVLSLWQRRRPTCVLVTHNVPEAVFLGKHVMVMNSHPARNVMWLENPCFGDADPRGEERYFSLTKKVYAALSETKDFSCPH</sequence>
<evidence type="ECO:0000259" key="4">
    <source>
        <dbReference type="PROSITE" id="PS50893"/>
    </source>
</evidence>
<dbReference type="PROSITE" id="PS50893">
    <property type="entry name" value="ABC_TRANSPORTER_2"/>
    <property type="match status" value="1"/>
</dbReference>
<evidence type="ECO:0000256" key="3">
    <source>
        <dbReference type="ARBA" id="ARBA00022840"/>
    </source>
</evidence>
<dbReference type="Proteomes" id="UP000006034">
    <property type="component" value="Unassembled WGS sequence"/>
</dbReference>
<organism evidence="5 6">
    <name type="scientific">Bilophila wadsworthia (strain 3_1_6)</name>
    <dbReference type="NCBI Taxonomy" id="563192"/>
    <lineage>
        <taxon>Bacteria</taxon>
        <taxon>Pseudomonadati</taxon>
        <taxon>Thermodesulfobacteriota</taxon>
        <taxon>Desulfovibrionia</taxon>
        <taxon>Desulfovibrionales</taxon>
        <taxon>Desulfovibrionaceae</taxon>
        <taxon>Bilophila</taxon>
    </lineage>
</organism>
<dbReference type="RefSeq" id="WP_005026278.1">
    <property type="nucleotide sequence ID" value="NZ_KE150238.1"/>
</dbReference>
<dbReference type="InterPro" id="IPR027417">
    <property type="entry name" value="P-loop_NTPase"/>
</dbReference>
<dbReference type="PANTHER" id="PTHR42788:SF13">
    <property type="entry name" value="ALIPHATIC SULFONATES IMPORT ATP-BINDING PROTEIN SSUB"/>
    <property type="match status" value="1"/>
</dbReference>
<protein>
    <submittedName>
        <fullName evidence="5">NitT/TauT family transport system ATP-binding protein</fullName>
    </submittedName>
</protein>
<reference evidence="5 6" key="1">
    <citation type="submission" date="2010-10" db="EMBL/GenBank/DDBJ databases">
        <authorList>
            <consortium name="The Broad Institute Genome Sequencing Platform"/>
            <person name="Ward D."/>
            <person name="Earl A."/>
            <person name="Feldgarden M."/>
            <person name="Young S.K."/>
            <person name="Gargeya S."/>
            <person name="Zeng Q."/>
            <person name="Alvarado L."/>
            <person name="Berlin A."/>
            <person name="Bochicchio J."/>
            <person name="Chapman S.B."/>
            <person name="Chen Z."/>
            <person name="Freedman E."/>
            <person name="Gellesch M."/>
            <person name="Goldberg J."/>
            <person name="Griggs A."/>
            <person name="Gujja S."/>
            <person name="Heilman E."/>
            <person name="Heiman D."/>
            <person name="Howarth C."/>
            <person name="Mehta T."/>
            <person name="Neiman D."/>
            <person name="Pearson M."/>
            <person name="Roberts A."/>
            <person name="Saif S."/>
            <person name="Shea T."/>
            <person name="Shenoy N."/>
            <person name="Sisk P."/>
            <person name="Stolte C."/>
            <person name="Sykes S."/>
            <person name="White J."/>
            <person name="Yandava C."/>
            <person name="Allen-Vercoe E."/>
            <person name="Sibley C."/>
            <person name="Ambrose C.E."/>
            <person name="Strauss J."/>
            <person name="Daigneault M."/>
            <person name="Haas B."/>
            <person name="Nusbaum C."/>
            <person name="Birren B."/>
        </authorList>
    </citation>
    <scope>NUCLEOTIDE SEQUENCE [LARGE SCALE GENOMIC DNA]</scope>
    <source>
        <strain evidence="5 6">3_1_6</strain>
    </source>
</reference>
<dbReference type="GeneID" id="78086398"/>
<reference evidence="5 6" key="2">
    <citation type="submission" date="2013-04" db="EMBL/GenBank/DDBJ databases">
        <title>The Genome Sequence of Bilophila wadsworthia 3_1_6.</title>
        <authorList>
            <consortium name="The Broad Institute Genomics Platform"/>
            <person name="Earl A."/>
            <person name="Ward D."/>
            <person name="Feldgarden M."/>
            <person name="Gevers D."/>
            <person name="Sibley C."/>
            <person name="Strauss J."/>
            <person name="Allen-Vercoe E."/>
            <person name="Walker B."/>
            <person name="Young S."/>
            <person name="Zeng Q."/>
            <person name="Gargeya S."/>
            <person name="Fitzgerald M."/>
            <person name="Haas B."/>
            <person name="Abouelleil A."/>
            <person name="Allen A.W."/>
            <person name="Alvarado L."/>
            <person name="Arachchi H.M."/>
            <person name="Berlin A.M."/>
            <person name="Chapman S.B."/>
            <person name="Gainer-Dewar J."/>
            <person name="Goldberg J."/>
            <person name="Griggs A."/>
            <person name="Gujja S."/>
            <person name="Hansen M."/>
            <person name="Howarth C."/>
            <person name="Imamovic A."/>
            <person name="Ireland A."/>
            <person name="Larimer J."/>
            <person name="McCowan C."/>
            <person name="Murphy C."/>
            <person name="Pearson M."/>
            <person name="Poon T.W."/>
            <person name="Priest M."/>
            <person name="Roberts A."/>
            <person name="Saif S."/>
            <person name="Shea T."/>
            <person name="Sisk P."/>
            <person name="Sykes S."/>
            <person name="Wortman J."/>
            <person name="Nusbaum C."/>
            <person name="Birren B."/>
        </authorList>
    </citation>
    <scope>NUCLEOTIDE SEQUENCE [LARGE SCALE GENOMIC DNA]</scope>
    <source>
        <strain evidence="5 6">3_1_6</strain>
    </source>
</reference>
<dbReference type="InterPro" id="IPR017871">
    <property type="entry name" value="ABC_transporter-like_CS"/>
</dbReference>
<dbReference type="CDD" id="cd03293">
    <property type="entry name" value="ABC_NrtD_SsuB_transporters"/>
    <property type="match status" value="1"/>
</dbReference>
<dbReference type="STRING" id="563192.HMPREF0179_01267"/>
<keyword evidence="6" id="KW-1185">Reference proteome</keyword>
<feature type="domain" description="ABC transporter" evidence="4">
    <location>
        <begin position="9"/>
        <end position="235"/>
    </location>
</feature>
<dbReference type="InterPro" id="IPR003593">
    <property type="entry name" value="AAA+_ATPase"/>
</dbReference>
<dbReference type="GO" id="GO:0016887">
    <property type="term" value="F:ATP hydrolysis activity"/>
    <property type="evidence" value="ECO:0007669"/>
    <property type="project" value="InterPro"/>
</dbReference>
<keyword evidence="1" id="KW-0813">Transport</keyword>
<comment type="caution">
    <text evidence="5">The sequence shown here is derived from an EMBL/GenBank/DDBJ whole genome shotgun (WGS) entry which is preliminary data.</text>
</comment>
<dbReference type="InterPro" id="IPR050166">
    <property type="entry name" value="ABC_transporter_ATP-bind"/>
</dbReference>
<name>E5Y504_BILW3</name>
<keyword evidence="3 5" id="KW-0067">ATP-binding</keyword>
<dbReference type="SUPFAM" id="SSF52540">
    <property type="entry name" value="P-loop containing nucleoside triphosphate hydrolases"/>
    <property type="match status" value="1"/>
</dbReference>
<dbReference type="eggNOG" id="COG1116">
    <property type="taxonomic scope" value="Bacteria"/>
</dbReference>
<dbReference type="Gene3D" id="3.40.50.300">
    <property type="entry name" value="P-loop containing nucleotide triphosphate hydrolases"/>
    <property type="match status" value="1"/>
</dbReference>
<dbReference type="EMBL" id="ADCP02000001">
    <property type="protein sequence ID" value="EFV44771.1"/>
    <property type="molecule type" value="Genomic_DNA"/>
</dbReference>
<dbReference type="Pfam" id="PF00005">
    <property type="entry name" value="ABC_tran"/>
    <property type="match status" value="1"/>
</dbReference>
<dbReference type="AlphaFoldDB" id="E5Y504"/>
<dbReference type="InterPro" id="IPR003439">
    <property type="entry name" value="ABC_transporter-like_ATP-bd"/>
</dbReference>
<evidence type="ECO:0000313" key="5">
    <source>
        <dbReference type="EMBL" id="EFV44771.1"/>
    </source>
</evidence>
<evidence type="ECO:0000313" key="6">
    <source>
        <dbReference type="Proteomes" id="UP000006034"/>
    </source>
</evidence>